<dbReference type="AlphaFoldDB" id="A0A7C6A7W7"/>
<dbReference type="SMART" id="SM00506">
    <property type="entry name" value="A1pp"/>
    <property type="match status" value="1"/>
</dbReference>
<comment type="caution">
    <text evidence="2">The sequence shown here is derived from an EMBL/GenBank/DDBJ whole genome shotgun (WGS) entry which is preliminary data.</text>
</comment>
<dbReference type="Gene3D" id="3.40.220.10">
    <property type="entry name" value="Leucine Aminopeptidase, subunit E, domain 1"/>
    <property type="match status" value="1"/>
</dbReference>
<dbReference type="PROSITE" id="PS51154">
    <property type="entry name" value="MACRO"/>
    <property type="match status" value="1"/>
</dbReference>
<accession>A0A7C6A7W7</accession>
<gene>
    <name evidence="2" type="ORF">ENW73_00770</name>
</gene>
<dbReference type="SUPFAM" id="SSF52949">
    <property type="entry name" value="Macro domain-like"/>
    <property type="match status" value="1"/>
</dbReference>
<feature type="domain" description="Macro" evidence="1">
    <location>
        <begin position="1"/>
        <end position="165"/>
    </location>
</feature>
<protein>
    <submittedName>
        <fullName evidence="2">Macro domain-containing protein</fullName>
    </submittedName>
</protein>
<dbReference type="Pfam" id="PF01661">
    <property type="entry name" value="Macro"/>
    <property type="match status" value="1"/>
</dbReference>
<proteinExistence type="predicted"/>
<organism evidence="2">
    <name type="scientific">candidate division WOR-3 bacterium</name>
    <dbReference type="NCBI Taxonomy" id="2052148"/>
    <lineage>
        <taxon>Bacteria</taxon>
        <taxon>Bacteria division WOR-3</taxon>
    </lineage>
</organism>
<dbReference type="EMBL" id="DTLI01000019">
    <property type="protein sequence ID" value="HHS51388.1"/>
    <property type="molecule type" value="Genomic_DNA"/>
</dbReference>
<dbReference type="PANTHER" id="PTHR11106:SF111">
    <property type="entry name" value="MACRO DOMAIN-CONTAINING PROTEIN"/>
    <property type="match status" value="1"/>
</dbReference>
<sequence>MSIIRGDITEQGVDALVNAANNHLWMGGGVAGAIKRRGGAIIEQEAIAKGPIQIGDAIFTTAGRLKAKYVIHAAVMGQDLNTDESKIRMATRNTLLLANQLKIKSVAFPALGTGVGGFSKEKCAEIMINEVISHIKQKSSLKKIIFVLFDQLAYSAFERVLDTIINHPNSK</sequence>
<dbReference type="PANTHER" id="PTHR11106">
    <property type="entry name" value="GANGLIOSIDE INDUCED DIFFERENTIATION ASSOCIATED PROTEIN 2-RELATED"/>
    <property type="match status" value="1"/>
</dbReference>
<dbReference type="InterPro" id="IPR002589">
    <property type="entry name" value="Macro_dom"/>
</dbReference>
<reference evidence="2" key="1">
    <citation type="journal article" date="2020" name="mSystems">
        <title>Genome- and Community-Level Interaction Insights into Carbon Utilization and Element Cycling Functions of Hydrothermarchaeota in Hydrothermal Sediment.</title>
        <authorList>
            <person name="Zhou Z."/>
            <person name="Liu Y."/>
            <person name="Xu W."/>
            <person name="Pan J."/>
            <person name="Luo Z.H."/>
            <person name="Li M."/>
        </authorList>
    </citation>
    <scope>NUCLEOTIDE SEQUENCE [LARGE SCALE GENOMIC DNA]</scope>
    <source>
        <strain evidence="2">SpSt-876</strain>
    </source>
</reference>
<evidence type="ECO:0000313" key="2">
    <source>
        <dbReference type="EMBL" id="HHS51388.1"/>
    </source>
</evidence>
<name>A0A7C6A7W7_UNCW3</name>
<dbReference type="InterPro" id="IPR043472">
    <property type="entry name" value="Macro_dom-like"/>
</dbReference>
<evidence type="ECO:0000259" key="1">
    <source>
        <dbReference type="PROSITE" id="PS51154"/>
    </source>
</evidence>